<keyword evidence="1" id="KW-1133">Transmembrane helix</keyword>
<keyword evidence="1" id="KW-0812">Transmembrane</keyword>
<feature type="transmembrane region" description="Helical" evidence="1">
    <location>
        <begin position="17"/>
        <end position="35"/>
    </location>
</feature>
<organism evidence="2">
    <name type="scientific">Arundo donax</name>
    <name type="common">Giant reed</name>
    <name type="synonym">Donax arundinaceus</name>
    <dbReference type="NCBI Taxonomy" id="35708"/>
    <lineage>
        <taxon>Eukaryota</taxon>
        <taxon>Viridiplantae</taxon>
        <taxon>Streptophyta</taxon>
        <taxon>Embryophyta</taxon>
        <taxon>Tracheophyta</taxon>
        <taxon>Spermatophyta</taxon>
        <taxon>Magnoliopsida</taxon>
        <taxon>Liliopsida</taxon>
        <taxon>Poales</taxon>
        <taxon>Poaceae</taxon>
        <taxon>PACMAD clade</taxon>
        <taxon>Arundinoideae</taxon>
        <taxon>Arundineae</taxon>
        <taxon>Arundo</taxon>
    </lineage>
</organism>
<name>A0A0A8YQ66_ARUDO</name>
<keyword evidence="1" id="KW-0472">Membrane</keyword>
<evidence type="ECO:0000313" key="2">
    <source>
        <dbReference type="EMBL" id="JAD28466.1"/>
    </source>
</evidence>
<proteinExistence type="predicted"/>
<protein>
    <submittedName>
        <fullName evidence="2">Uncharacterized protein</fullName>
    </submittedName>
</protein>
<dbReference type="EMBL" id="GBRH01269429">
    <property type="protein sequence ID" value="JAD28466.1"/>
    <property type="molecule type" value="Transcribed_RNA"/>
</dbReference>
<reference evidence="2" key="2">
    <citation type="journal article" date="2015" name="Data Brief">
        <title>Shoot transcriptome of the giant reed, Arundo donax.</title>
        <authorList>
            <person name="Barrero R.A."/>
            <person name="Guerrero F.D."/>
            <person name="Moolhuijzen P."/>
            <person name="Goolsby J.A."/>
            <person name="Tidwell J."/>
            <person name="Bellgard S.E."/>
            <person name="Bellgard M.I."/>
        </authorList>
    </citation>
    <scope>NUCLEOTIDE SEQUENCE</scope>
    <source>
        <tissue evidence="2">Shoot tissue taken approximately 20 cm above the soil surface</tissue>
    </source>
</reference>
<dbReference type="AlphaFoldDB" id="A0A0A8YQ66"/>
<evidence type="ECO:0000256" key="1">
    <source>
        <dbReference type="SAM" id="Phobius"/>
    </source>
</evidence>
<sequence>MHSNSEFFYKIHLKSCSWTSFNVIGVYGFFVWLYLDLPVFADRRFDVDVSDHRRTLIHED</sequence>
<reference evidence="2" key="1">
    <citation type="submission" date="2014-09" db="EMBL/GenBank/DDBJ databases">
        <authorList>
            <person name="Magalhaes I.L.F."/>
            <person name="Oliveira U."/>
            <person name="Santos F.R."/>
            <person name="Vidigal T.H.D.A."/>
            <person name="Brescovit A.D."/>
            <person name="Santos A.J."/>
        </authorList>
    </citation>
    <scope>NUCLEOTIDE SEQUENCE</scope>
    <source>
        <tissue evidence="2">Shoot tissue taken approximately 20 cm above the soil surface</tissue>
    </source>
</reference>
<accession>A0A0A8YQ66</accession>